<keyword evidence="5 8" id="KW-1133">Transmembrane helix</keyword>
<dbReference type="OrthoDB" id="301434at2759"/>
<dbReference type="SMART" id="SM00014">
    <property type="entry name" value="acidPPc"/>
    <property type="match status" value="1"/>
</dbReference>
<dbReference type="PANTHER" id="PTHR14969">
    <property type="entry name" value="SPHINGOSINE-1-PHOSPHATE PHOSPHOHYDROLASE"/>
    <property type="match status" value="1"/>
</dbReference>
<feature type="transmembrane region" description="Helical" evidence="8">
    <location>
        <begin position="83"/>
        <end position="103"/>
    </location>
</feature>
<dbReference type="SUPFAM" id="SSF48317">
    <property type="entry name" value="Acid phosphatase/Vanadium-dependent haloperoxidase"/>
    <property type="match status" value="1"/>
</dbReference>
<evidence type="ECO:0000256" key="4">
    <source>
        <dbReference type="ARBA" id="ARBA00022824"/>
    </source>
</evidence>
<accession>A0A1G4MH97</accession>
<feature type="transmembrane region" description="Helical" evidence="8">
    <location>
        <begin position="214"/>
        <end position="233"/>
    </location>
</feature>
<dbReference type="Pfam" id="PF01569">
    <property type="entry name" value="PAP2"/>
    <property type="match status" value="1"/>
</dbReference>
<evidence type="ECO:0000259" key="9">
    <source>
        <dbReference type="SMART" id="SM00014"/>
    </source>
</evidence>
<keyword evidence="3" id="KW-0378">Hydrolase</keyword>
<keyword evidence="2 8" id="KW-0812">Transmembrane</keyword>
<evidence type="ECO:0000256" key="5">
    <source>
        <dbReference type="ARBA" id="ARBA00022989"/>
    </source>
</evidence>
<comment type="subcellular location">
    <subcellularLocation>
        <location evidence="1">Endoplasmic reticulum membrane</location>
        <topology evidence="1">Multi-pass membrane protein</topology>
    </subcellularLocation>
</comment>
<keyword evidence="6 8" id="KW-0472">Membrane</keyword>
<dbReference type="GO" id="GO:0005789">
    <property type="term" value="C:endoplasmic reticulum membrane"/>
    <property type="evidence" value="ECO:0007669"/>
    <property type="project" value="UniProtKB-SubCell"/>
</dbReference>
<dbReference type="OMA" id="GRWEYPY"/>
<feature type="transmembrane region" description="Helical" evidence="8">
    <location>
        <begin position="184"/>
        <end position="202"/>
    </location>
</feature>
<keyword evidence="4" id="KW-0256">Endoplasmic reticulum</keyword>
<dbReference type="PANTHER" id="PTHR14969:SF28">
    <property type="entry name" value="DIHYDROSPHINGOSINE 1-PHOSPHATE PHOSPHATASE LCB3-RELATED"/>
    <property type="match status" value="1"/>
</dbReference>
<dbReference type="Gene3D" id="1.20.144.10">
    <property type="entry name" value="Phosphatidic acid phosphatase type 2/haloperoxidase"/>
    <property type="match status" value="1"/>
</dbReference>
<evidence type="ECO:0000256" key="6">
    <source>
        <dbReference type="ARBA" id="ARBA00023136"/>
    </source>
</evidence>
<dbReference type="InterPro" id="IPR036938">
    <property type="entry name" value="PAP2/HPO_sf"/>
</dbReference>
<dbReference type="STRING" id="4955.A0A1G4MH97"/>
<evidence type="ECO:0000313" key="10">
    <source>
        <dbReference type="EMBL" id="SCW03213.1"/>
    </source>
</evidence>
<feature type="transmembrane region" description="Helical" evidence="8">
    <location>
        <begin position="248"/>
        <end position="266"/>
    </location>
</feature>
<comment type="similarity">
    <text evidence="7">Belongs to the type 2 lipid phosphate phosphatase family.</text>
</comment>
<reference evidence="10 11" key="1">
    <citation type="submission" date="2016-03" db="EMBL/GenBank/DDBJ databases">
        <authorList>
            <person name="Devillers H."/>
        </authorList>
    </citation>
    <scope>NUCLEOTIDE SEQUENCE [LARGE SCALE GENOMIC DNA]</scope>
    <source>
        <strain evidence="10">CBS 6772</strain>
    </source>
</reference>
<dbReference type="GO" id="GO:0006629">
    <property type="term" value="P:lipid metabolic process"/>
    <property type="evidence" value="ECO:0007669"/>
    <property type="project" value="UniProtKB-ARBA"/>
</dbReference>
<dbReference type="EMBL" id="LT598486">
    <property type="protein sequence ID" value="SCW03213.1"/>
    <property type="molecule type" value="Genomic_DNA"/>
</dbReference>
<evidence type="ECO:0000256" key="3">
    <source>
        <dbReference type="ARBA" id="ARBA00022801"/>
    </source>
</evidence>
<keyword evidence="11" id="KW-1185">Reference proteome</keyword>
<gene>
    <name evidence="10" type="ORF">LAFE_0G05490G</name>
</gene>
<organism evidence="10 11">
    <name type="scientific">Lachancea fermentati</name>
    <name type="common">Zygosaccharomyces fermentati</name>
    <dbReference type="NCBI Taxonomy" id="4955"/>
    <lineage>
        <taxon>Eukaryota</taxon>
        <taxon>Fungi</taxon>
        <taxon>Dikarya</taxon>
        <taxon>Ascomycota</taxon>
        <taxon>Saccharomycotina</taxon>
        <taxon>Saccharomycetes</taxon>
        <taxon>Saccharomycetales</taxon>
        <taxon>Saccharomycetaceae</taxon>
        <taxon>Lachancea</taxon>
    </lineage>
</organism>
<dbReference type="CDD" id="cd03388">
    <property type="entry name" value="PAP2_SPPase1"/>
    <property type="match status" value="1"/>
</dbReference>
<evidence type="ECO:0000256" key="2">
    <source>
        <dbReference type="ARBA" id="ARBA00022692"/>
    </source>
</evidence>
<dbReference type="AlphaFoldDB" id="A0A1G4MH97"/>
<dbReference type="GO" id="GO:0042392">
    <property type="term" value="F:sphingosine-1-phosphate phosphatase activity"/>
    <property type="evidence" value="ECO:0007669"/>
    <property type="project" value="TreeGrafter"/>
</dbReference>
<evidence type="ECO:0000313" key="11">
    <source>
        <dbReference type="Proteomes" id="UP000190831"/>
    </source>
</evidence>
<dbReference type="InterPro" id="IPR000326">
    <property type="entry name" value="PAP2/HPO"/>
</dbReference>
<name>A0A1G4MH97_LACFM</name>
<evidence type="ECO:0000256" key="7">
    <source>
        <dbReference type="ARBA" id="ARBA00038324"/>
    </source>
</evidence>
<protein>
    <submittedName>
        <fullName evidence="10">LAFE_0G05490g1_1</fullName>
    </submittedName>
</protein>
<proteinExistence type="inferred from homology"/>
<evidence type="ECO:0000256" key="1">
    <source>
        <dbReference type="ARBA" id="ARBA00004477"/>
    </source>
</evidence>
<dbReference type="Proteomes" id="UP000190831">
    <property type="component" value="Chromosome G"/>
</dbReference>
<feature type="domain" description="Phosphatidic acid phosphatase type 2/haloperoxidase" evidence="9">
    <location>
        <begin position="112"/>
        <end position="232"/>
    </location>
</feature>
<feature type="transmembrane region" description="Helical" evidence="8">
    <location>
        <begin position="386"/>
        <end position="404"/>
    </location>
</feature>
<sequence>MSVSQAVKKTCSEVEEDVTPRVNAFRDKHPLSDPGNHSRDHFKKRMGPLRFKMRDWLLPFTRNQSERLYKWQSRVRCDLLDKYFGYTSLMGSHTFYVIMLPLPRWFGYSGVSRDLVYILGYSIYLSGFFKDYWCLPRPQSPPLVRVALSGYTTKEYGAPSSHTANSTAVTLLLMWYIYESVSMSWMAKLLAVIGVLIYYFTLTVGRIYCGMHGLLDIISGAIIGAVCFLFRWYVHTHTNIDPNSMDVWGWWFPICSVVFGIFLLYVHAKPVDQCPCFEDSVAFVGVISGLECSDWVRSHLLGPESYTVPYSWVEFGLSRTLIRCAAGVAMVLLWKSVIGKPLIYASLNCVLPDDRPKYAHVHDEKFWTLEVPLYLGRSNTDLLGRYILYAGVPTTVALICPMVFTRFGL</sequence>
<evidence type="ECO:0000256" key="8">
    <source>
        <dbReference type="SAM" id="Phobius"/>
    </source>
</evidence>